<evidence type="ECO:0000313" key="1">
    <source>
        <dbReference type="EMBL" id="WDU90941.1"/>
    </source>
</evidence>
<dbReference type="EMBL" id="CP118390">
    <property type="protein sequence ID" value="WDU90941.1"/>
    <property type="molecule type" value="Genomic_DNA"/>
</dbReference>
<accession>A0AAQ3C1T1</accession>
<organism evidence="1 2">
    <name type="scientific">Edwardsiella piscicida</name>
    <dbReference type="NCBI Taxonomy" id="1263550"/>
    <lineage>
        <taxon>Bacteria</taxon>
        <taxon>Pseudomonadati</taxon>
        <taxon>Pseudomonadota</taxon>
        <taxon>Gammaproteobacteria</taxon>
        <taxon>Enterobacterales</taxon>
        <taxon>Hafniaceae</taxon>
        <taxon>Edwardsiella</taxon>
    </lineage>
</organism>
<name>A0AAQ3C1T1_EDWPI</name>
<dbReference type="Proteomes" id="UP001223683">
    <property type="component" value="Chromosome"/>
</dbReference>
<dbReference type="NCBIfam" id="NF040717">
    <property type="entry name" value="BcsR_only"/>
    <property type="match status" value="1"/>
</dbReference>
<sequence length="67" mass="7864">MSEQTKYRTAPTPSSSEDLAVLQRIYGIMDIDYVNIVRIEHVNKALERWPLLAECRQLAERRDSSIW</sequence>
<dbReference type="RefSeq" id="WP_012850183.1">
    <property type="nucleotide sequence ID" value="NC_013508.1"/>
</dbReference>
<evidence type="ECO:0000313" key="2">
    <source>
        <dbReference type="Proteomes" id="UP001223683"/>
    </source>
</evidence>
<dbReference type="Pfam" id="PF10945">
    <property type="entry name" value="CBP_BcsR"/>
    <property type="match status" value="1"/>
</dbReference>
<proteinExistence type="predicted"/>
<dbReference type="InterPro" id="IPR024487">
    <property type="entry name" value="CBP_BcsR"/>
</dbReference>
<dbReference type="GeneID" id="72530150"/>
<reference evidence="1" key="1">
    <citation type="submission" date="2022-10" db="EMBL/GenBank/DDBJ databases">
        <title>Complete genome of Ep21-8.</title>
        <authorList>
            <person name="Kang Y.-R."/>
            <person name="Kim D.-H."/>
        </authorList>
    </citation>
    <scope>NUCLEOTIDE SEQUENCE</scope>
    <source>
        <strain evidence="1">Ep21-8</strain>
    </source>
</reference>
<dbReference type="AlphaFoldDB" id="A0AAQ3C1T1"/>
<protein>
    <submittedName>
        <fullName evidence="1">Cellulose biosynthesis protein BcsR</fullName>
    </submittedName>
</protein>
<gene>
    <name evidence="1" type="primary">bcsR</name>
    <name evidence="1" type="ORF">PWJ79_16275</name>
</gene>